<keyword evidence="5" id="KW-1185">Reference proteome</keyword>
<evidence type="ECO:0000313" key="5">
    <source>
        <dbReference type="Proteomes" id="UP000001520"/>
    </source>
</evidence>
<feature type="domain" description="ABC-type uncharacterised transport system" evidence="2">
    <location>
        <begin position="170"/>
        <end position="434"/>
    </location>
</feature>
<dbReference type="Pfam" id="PF09822">
    <property type="entry name" value="ABC_transp_aux"/>
    <property type="match status" value="1"/>
</dbReference>
<dbReference type="RefSeq" id="WP_013008248.1">
    <property type="nucleotide sequence ID" value="NC_013939.1"/>
</dbReference>
<dbReference type="eggNOG" id="COG3225">
    <property type="taxonomic scope" value="Bacteria"/>
</dbReference>
<proteinExistence type="predicted"/>
<dbReference type="InterPro" id="IPR019196">
    <property type="entry name" value="ABC_transp_unknown"/>
</dbReference>
<reference evidence="4 5" key="1">
    <citation type="journal article" date="2010" name="DNA Res.">
        <title>Bacterial lifestyle in a deep-sea hydrothermal vent chimney revealed by the genome sequence of the thermophilic bacterium Deferribacter desulfuricans SSM1.</title>
        <authorList>
            <person name="Takaki Y."/>
            <person name="Shimamura S."/>
            <person name="Nakagawa S."/>
            <person name="Fukuhara Y."/>
            <person name="Horikawa H."/>
            <person name="Ankai A."/>
            <person name="Harada T."/>
            <person name="Hosoyama A."/>
            <person name="Oguchi A."/>
            <person name="Fukui S."/>
            <person name="Fujita N."/>
            <person name="Takami H."/>
            <person name="Takai K."/>
        </authorList>
    </citation>
    <scope>NUCLEOTIDE SEQUENCE [LARGE SCALE GENOMIC DNA]</scope>
    <source>
        <strain evidence="5">DSM 14783 / JCM 11476 / NBRC 101012 / SSM1</strain>
    </source>
</reference>
<keyword evidence="1" id="KW-0812">Transmembrane</keyword>
<feature type="transmembrane region" description="Helical" evidence="1">
    <location>
        <begin position="476"/>
        <end position="497"/>
    </location>
</feature>
<organism evidence="4 5">
    <name type="scientific">Deferribacter desulfuricans (strain DSM 14783 / JCM 11476 / NBRC 101012 / SSM1)</name>
    <dbReference type="NCBI Taxonomy" id="639282"/>
    <lineage>
        <taxon>Bacteria</taxon>
        <taxon>Pseudomonadati</taxon>
        <taxon>Deferribacterota</taxon>
        <taxon>Deferribacteres</taxon>
        <taxon>Deferribacterales</taxon>
        <taxon>Deferribacteraceae</taxon>
        <taxon>Deferribacter</taxon>
    </lineage>
</organism>
<evidence type="ECO:0000313" key="4">
    <source>
        <dbReference type="EMBL" id="BAI81002.1"/>
    </source>
</evidence>
<dbReference type="STRING" id="639282.DEFDS_1542"/>
<evidence type="ECO:0000259" key="3">
    <source>
        <dbReference type="Pfam" id="PF23357"/>
    </source>
</evidence>
<dbReference type="InterPro" id="IPR055396">
    <property type="entry name" value="DUF7088"/>
</dbReference>
<dbReference type="HOGENOM" id="CLU_018716_1_1_0"/>
<dbReference type="Pfam" id="PF23357">
    <property type="entry name" value="DUF7088"/>
    <property type="match status" value="1"/>
</dbReference>
<accession>D3PEH9</accession>
<dbReference type="AlphaFoldDB" id="D3PEH9"/>
<dbReference type="KEGG" id="ddf:DEFDS_1542"/>
<sequence>MTKRQIINLISVLVIVIFANLIAARYYYKIDLTENKVYSISNATKKTLQNLKYPLHIKVILSNDIPSPYNNIVRFFLDILEEYKSFAKDKIKLEIIQGSSIETEKAAKLYGIPPVQVNAIESDSLQIKTIYMGAVIIYGDKTETIPVIANIKVPEYELTSLIKRMNTDKKRVIAVLDAGKSSTGINTLRSLTQVLSKNYDVQTVKIEKGKLIDKKFDTALLISPIEKLKPFEKYALEEFLFSGKNLIMAIDKVDGDIQSGYAFKKDLGIENFLEKNGIKLTDKLIFDANATLINVSRNAGGFYITTAMKYPFFPEIIDFDRNELFTKGVTSVNMIYPTLIETDNSSLTIKPFMFTSEHAGLESEPYNVAIDREYSESDFTKKRIPVGFIIEGKFKTDFKNPLEEYKDTFKKEGNGRLVLIPDGEMFKDDYISSGDNLKLISNIIDYLMSDNELVELRSKVVKYHPISLKDPKTALYLKYFILLFPPIMVIFIGFIIIKFSKRRVRL</sequence>
<keyword evidence="1" id="KW-1133">Transmembrane helix</keyword>
<feature type="transmembrane region" description="Helical" evidence="1">
    <location>
        <begin position="7"/>
        <end position="28"/>
    </location>
</feature>
<dbReference type="OrthoDB" id="9777219at2"/>
<gene>
    <name evidence="4" type="ordered locus">DEFDS_1542</name>
</gene>
<keyword evidence="1" id="KW-0472">Membrane</keyword>
<feature type="domain" description="DUF7088" evidence="3">
    <location>
        <begin position="34"/>
        <end position="136"/>
    </location>
</feature>
<name>D3PEH9_DEFDS</name>
<dbReference type="EMBL" id="AP011529">
    <property type="protein sequence ID" value="BAI81002.1"/>
    <property type="molecule type" value="Genomic_DNA"/>
</dbReference>
<protein>
    <submittedName>
        <fullName evidence="4">ABC transporter, substrate-binding protein</fullName>
    </submittedName>
</protein>
<evidence type="ECO:0000256" key="1">
    <source>
        <dbReference type="SAM" id="Phobius"/>
    </source>
</evidence>
<evidence type="ECO:0000259" key="2">
    <source>
        <dbReference type="Pfam" id="PF09822"/>
    </source>
</evidence>
<dbReference type="Proteomes" id="UP000001520">
    <property type="component" value="Chromosome"/>
</dbReference>